<evidence type="ECO:0000313" key="1">
    <source>
        <dbReference type="EMBL" id="RDX91754.1"/>
    </source>
</evidence>
<sequence length="114" mass="13090">MSGMLPGVECARRRRLHNSAGGSSYSQSMLTRDSATRSFCLYMRNLQPPFSSSSLLERSMLNQAYPDHNLGGPALEAKRRLDEKFTAHTKSQNYKRCNHKTKDLLHAFWRQLRS</sequence>
<comment type="caution">
    <text evidence="1">The sequence shown here is derived from an EMBL/GenBank/DDBJ whole genome shotgun (WGS) entry which is preliminary data.</text>
</comment>
<dbReference type="EMBL" id="QJKJ01005042">
    <property type="protein sequence ID" value="RDX91754.1"/>
    <property type="molecule type" value="Genomic_DNA"/>
</dbReference>
<keyword evidence="2" id="KW-1185">Reference proteome</keyword>
<dbReference type="OrthoDB" id="8062037at2759"/>
<evidence type="ECO:0000313" key="2">
    <source>
        <dbReference type="Proteomes" id="UP000257109"/>
    </source>
</evidence>
<accession>A0A371GMK4</accession>
<proteinExistence type="predicted"/>
<name>A0A371GMK4_MUCPR</name>
<dbReference type="Proteomes" id="UP000257109">
    <property type="component" value="Unassembled WGS sequence"/>
</dbReference>
<dbReference type="AlphaFoldDB" id="A0A371GMK4"/>
<gene>
    <name evidence="1" type="ORF">CR513_26214</name>
</gene>
<reference evidence="1" key="1">
    <citation type="submission" date="2018-05" db="EMBL/GenBank/DDBJ databases">
        <title>Draft genome of Mucuna pruriens seed.</title>
        <authorList>
            <person name="Nnadi N.E."/>
            <person name="Vos R."/>
            <person name="Hasami M.H."/>
            <person name="Devisetty U.K."/>
            <person name="Aguiy J.C."/>
        </authorList>
    </citation>
    <scope>NUCLEOTIDE SEQUENCE [LARGE SCALE GENOMIC DNA]</scope>
    <source>
        <strain evidence="1">JCA_2017</strain>
    </source>
</reference>
<organism evidence="1 2">
    <name type="scientific">Mucuna pruriens</name>
    <name type="common">Velvet bean</name>
    <name type="synonym">Dolichos pruriens</name>
    <dbReference type="NCBI Taxonomy" id="157652"/>
    <lineage>
        <taxon>Eukaryota</taxon>
        <taxon>Viridiplantae</taxon>
        <taxon>Streptophyta</taxon>
        <taxon>Embryophyta</taxon>
        <taxon>Tracheophyta</taxon>
        <taxon>Spermatophyta</taxon>
        <taxon>Magnoliopsida</taxon>
        <taxon>eudicotyledons</taxon>
        <taxon>Gunneridae</taxon>
        <taxon>Pentapetalae</taxon>
        <taxon>rosids</taxon>
        <taxon>fabids</taxon>
        <taxon>Fabales</taxon>
        <taxon>Fabaceae</taxon>
        <taxon>Papilionoideae</taxon>
        <taxon>50 kb inversion clade</taxon>
        <taxon>NPAAA clade</taxon>
        <taxon>indigoferoid/millettioid clade</taxon>
        <taxon>Phaseoleae</taxon>
        <taxon>Mucuna</taxon>
    </lineage>
</organism>
<protein>
    <submittedName>
        <fullName evidence="1">Uncharacterized protein</fullName>
    </submittedName>
</protein>
<feature type="non-terminal residue" evidence="1">
    <location>
        <position position="1"/>
    </location>
</feature>